<evidence type="ECO:0000313" key="2">
    <source>
        <dbReference type="EMBL" id="GFZ86358.1"/>
    </source>
</evidence>
<dbReference type="AlphaFoldDB" id="A0A8J2XIZ7"/>
<dbReference type="InterPro" id="IPR029016">
    <property type="entry name" value="GAF-like_dom_sf"/>
</dbReference>
<dbReference type="GO" id="GO:0043709">
    <property type="term" value="P:cell adhesion involved in single-species biofilm formation"/>
    <property type="evidence" value="ECO:0007669"/>
    <property type="project" value="TreeGrafter"/>
</dbReference>
<dbReference type="SMART" id="SM00267">
    <property type="entry name" value="GGDEF"/>
    <property type="match status" value="1"/>
</dbReference>
<evidence type="ECO:0000259" key="1">
    <source>
        <dbReference type="PROSITE" id="PS50887"/>
    </source>
</evidence>
<dbReference type="PANTHER" id="PTHR45138:SF9">
    <property type="entry name" value="DIGUANYLATE CYCLASE DGCM-RELATED"/>
    <property type="match status" value="1"/>
</dbReference>
<evidence type="ECO:0000313" key="3">
    <source>
        <dbReference type="Proteomes" id="UP000602050"/>
    </source>
</evidence>
<dbReference type="GO" id="GO:1902201">
    <property type="term" value="P:negative regulation of bacterial-type flagellum-dependent cell motility"/>
    <property type="evidence" value="ECO:0007669"/>
    <property type="project" value="TreeGrafter"/>
</dbReference>
<dbReference type="InterPro" id="IPR050469">
    <property type="entry name" value="Diguanylate_Cyclase"/>
</dbReference>
<dbReference type="PROSITE" id="PS50887">
    <property type="entry name" value="GGDEF"/>
    <property type="match status" value="1"/>
</dbReference>
<dbReference type="SUPFAM" id="SSF55073">
    <property type="entry name" value="Nucleotide cyclase"/>
    <property type="match status" value="1"/>
</dbReference>
<gene>
    <name evidence="2" type="primary">ytrP</name>
    <name evidence="2" type="ORF">GCM10010978_27830</name>
</gene>
<comment type="caution">
    <text evidence="2">The sequence shown here is derived from an EMBL/GenBank/DDBJ whole genome shotgun (WGS) entry which is preliminary data.</text>
</comment>
<proteinExistence type="predicted"/>
<dbReference type="Pfam" id="PF00990">
    <property type="entry name" value="GGDEF"/>
    <property type="match status" value="1"/>
</dbReference>
<dbReference type="CDD" id="cd01949">
    <property type="entry name" value="GGDEF"/>
    <property type="match status" value="1"/>
</dbReference>
<dbReference type="InterPro" id="IPR043128">
    <property type="entry name" value="Rev_trsase/Diguanyl_cyclase"/>
</dbReference>
<dbReference type="SUPFAM" id="SSF55781">
    <property type="entry name" value="GAF domain-like"/>
    <property type="match status" value="2"/>
</dbReference>
<dbReference type="Gene3D" id="3.30.450.40">
    <property type="match status" value="2"/>
</dbReference>
<dbReference type="Pfam" id="PF13492">
    <property type="entry name" value="GAF_3"/>
    <property type="match status" value="1"/>
</dbReference>
<dbReference type="Proteomes" id="UP000602050">
    <property type="component" value="Unassembled WGS sequence"/>
</dbReference>
<dbReference type="GO" id="GO:0005886">
    <property type="term" value="C:plasma membrane"/>
    <property type="evidence" value="ECO:0007669"/>
    <property type="project" value="TreeGrafter"/>
</dbReference>
<dbReference type="EMBL" id="BMEV01000067">
    <property type="protein sequence ID" value="GFZ86358.1"/>
    <property type="molecule type" value="Genomic_DNA"/>
</dbReference>
<dbReference type="PANTHER" id="PTHR45138">
    <property type="entry name" value="REGULATORY COMPONENTS OF SENSORY TRANSDUCTION SYSTEM"/>
    <property type="match status" value="1"/>
</dbReference>
<dbReference type="InterPro" id="IPR000160">
    <property type="entry name" value="GGDEF_dom"/>
</dbReference>
<dbReference type="RefSeq" id="WP_188393028.1">
    <property type="nucleotide sequence ID" value="NZ_BMEV01000067.1"/>
</dbReference>
<dbReference type="Gene3D" id="3.30.70.270">
    <property type="match status" value="1"/>
</dbReference>
<feature type="domain" description="GGDEF" evidence="1">
    <location>
        <begin position="459"/>
        <end position="585"/>
    </location>
</feature>
<organism evidence="2 3">
    <name type="scientific">Compostibacillus humi</name>
    <dbReference type="NCBI Taxonomy" id="1245525"/>
    <lineage>
        <taxon>Bacteria</taxon>
        <taxon>Bacillati</taxon>
        <taxon>Bacillota</taxon>
        <taxon>Bacilli</taxon>
        <taxon>Bacillales</taxon>
        <taxon>Bacillaceae</taxon>
        <taxon>Compostibacillus</taxon>
    </lineage>
</organism>
<dbReference type="InterPro" id="IPR029787">
    <property type="entry name" value="Nucleotide_cyclase"/>
</dbReference>
<dbReference type="GO" id="GO:0052621">
    <property type="term" value="F:diguanylate cyclase activity"/>
    <property type="evidence" value="ECO:0007669"/>
    <property type="project" value="TreeGrafter"/>
</dbReference>
<sequence length="585" mass="67797">MNNMKDDIYELLSEFLNPSYGKKQLINEVAVHVKEFFHASFSAFYIFNEQCNSFQLYTYATDIDTFIPKDRVKDMLEFHSFDSPVPMKMKMVPITVFDGLKAVLLLGYVDDTSLHEEKVLDTSNQNHMEYEYGYLYRLSIQLFSENNRDVILKRVVEALSKLYPDYTYYLLLSQDSGLSSDLPVKQIQFSDDVTKSLSAQVYMTGEFQMENRIKERRTYLYAPMSGKQGVYGVLQLITDTIRPFSASHLAFVKEFARLVGIALERVILYENSKHQVETLSLVNEFSQKLNANLDLLEIIKIIKNEILTISHAEEVGFVYFRESEPDYIKIRDESTDYFRTEEGYSFARYLLNIVLENEEPIFSGMFECEGRTDFQSVIAIPMDTAFHKGVAVILHQNRYHFTFQTFKLMEALIQHATLAVTNTLLKDELHRSVITDYLTKLYSRNYLEEKINENMEKGNRGVLLLFDIDNFKNINDQYGHHVGDQVIQQVAHILKECSREKDIPARWGGEELAIYLPDESIHFGLDIANKIREKVQRKTNPNVTVSCGVSAWTEESNDTTVELFLRSDQALYEAKSLGKNRVIQN</sequence>
<accession>A0A8J2XIZ7</accession>
<reference evidence="2" key="2">
    <citation type="submission" date="2020-09" db="EMBL/GenBank/DDBJ databases">
        <authorList>
            <person name="Sun Q."/>
            <person name="Zhou Y."/>
        </authorList>
    </citation>
    <scope>NUCLEOTIDE SEQUENCE</scope>
    <source>
        <strain evidence="2">CGMCC 1.12360</strain>
    </source>
</reference>
<keyword evidence="3" id="KW-1185">Reference proteome</keyword>
<name>A0A8J2XIZ7_9BACI</name>
<dbReference type="InterPro" id="IPR003018">
    <property type="entry name" value="GAF"/>
</dbReference>
<reference evidence="2" key="1">
    <citation type="journal article" date="2014" name="Int. J. Syst. Evol. Microbiol.">
        <title>Complete genome sequence of Corynebacterium casei LMG S-19264T (=DSM 44701T), isolated from a smear-ripened cheese.</title>
        <authorList>
            <consortium name="US DOE Joint Genome Institute (JGI-PGF)"/>
            <person name="Walter F."/>
            <person name="Albersmeier A."/>
            <person name="Kalinowski J."/>
            <person name="Ruckert C."/>
        </authorList>
    </citation>
    <scope>NUCLEOTIDE SEQUENCE</scope>
    <source>
        <strain evidence="2">CGMCC 1.12360</strain>
    </source>
</reference>
<dbReference type="NCBIfam" id="TIGR00254">
    <property type="entry name" value="GGDEF"/>
    <property type="match status" value="1"/>
</dbReference>
<protein>
    <recommendedName>
        <fullName evidence="1">GGDEF domain-containing protein</fullName>
    </recommendedName>
</protein>
<dbReference type="FunFam" id="3.30.70.270:FF:000001">
    <property type="entry name" value="Diguanylate cyclase domain protein"/>
    <property type="match status" value="1"/>
</dbReference>